<proteinExistence type="predicted"/>
<organism evidence="7 8">
    <name type="scientific">Periophthalmus magnuspinnatus</name>
    <dbReference type="NCBI Taxonomy" id="409849"/>
    <lineage>
        <taxon>Eukaryota</taxon>
        <taxon>Metazoa</taxon>
        <taxon>Chordata</taxon>
        <taxon>Craniata</taxon>
        <taxon>Vertebrata</taxon>
        <taxon>Euteleostomi</taxon>
        <taxon>Actinopterygii</taxon>
        <taxon>Neopterygii</taxon>
        <taxon>Teleostei</taxon>
        <taxon>Neoteleostei</taxon>
        <taxon>Acanthomorphata</taxon>
        <taxon>Gobiaria</taxon>
        <taxon>Gobiiformes</taxon>
        <taxon>Gobioidei</taxon>
        <taxon>Gobiidae</taxon>
        <taxon>Oxudercinae</taxon>
        <taxon>Periophthalmus</taxon>
    </lineage>
</organism>
<accession>A0A3B4B4Y0</accession>
<dbReference type="AlphaFoldDB" id="A0A3B4B4Y0"/>
<dbReference type="InterPro" id="IPR039493">
    <property type="entry name" value="TMEM248/TMEM219"/>
</dbReference>
<evidence type="ECO:0000256" key="3">
    <source>
        <dbReference type="ARBA" id="ARBA00022989"/>
    </source>
</evidence>
<dbReference type="Proteomes" id="UP000261520">
    <property type="component" value="Unplaced"/>
</dbReference>
<keyword evidence="4 5" id="KW-0472">Membrane</keyword>
<dbReference type="Pfam" id="PF14940">
    <property type="entry name" value="TMEM219"/>
    <property type="match status" value="1"/>
</dbReference>
<keyword evidence="2 5" id="KW-0812">Transmembrane</keyword>
<reference evidence="7" key="2">
    <citation type="submission" date="2025-09" db="UniProtKB">
        <authorList>
            <consortium name="Ensembl"/>
        </authorList>
    </citation>
    <scope>IDENTIFICATION</scope>
</reference>
<keyword evidence="8" id="KW-1185">Reference proteome</keyword>
<dbReference type="OrthoDB" id="8680674at2759"/>
<dbReference type="Ensembl" id="ENSPMGT00000025186.1">
    <property type="protein sequence ID" value="ENSPMGP00000023639.1"/>
    <property type="gene ID" value="ENSPMGG00000019116.1"/>
</dbReference>
<evidence type="ECO:0000259" key="6">
    <source>
        <dbReference type="Pfam" id="PF14940"/>
    </source>
</evidence>
<dbReference type="GeneID" id="117376424"/>
<dbReference type="PANTHER" id="PTHR16002:SF6">
    <property type="entry name" value="INSULIN-LIKE GROWTH FACTOR-BINDING PROTEIN 3 RECEPTOR"/>
    <property type="match status" value="1"/>
</dbReference>
<feature type="domain" description="TMEM248/TMEM219" evidence="6">
    <location>
        <begin position="11"/>
        <end position="188"/>
    </location>
</feature>
<evidence type="ECO:0000256" key="5">
    <source>
        <dbReference type="SAM" id="Phobius"/>
    </source>
</evidence>
<feature type="transmembrane region" description="Helical" evidence="5">
    <location>
        <begin position="20"/>
        <end position="41"/>
    </location>
</feature>
<feature type="transmembrane region" description="Helical" evidence="5">
    <location>
        <begin position="227"/>
        <end position="247"/>
    </location>
</feature>
<keyword evidence="3 5" id="KW-1133">Transmembrane helix</keyword>
<comment type="subcellular location">
    <subcellularLocation>
        <location evidence="1">Membrane</location>
    </subcellularLocation>
</comment>
<dbReference type="RefSeq" id="XP_055080271.1">
    <property type="nucleotide sequence ID" value="XM_055224296.1"/>
</dbReference>
<evidence type="ECO:0000256" key="2">
    <source>
        <dbReference type="ARBA" id="ARBA00022692"/>
    </source>
</evidence>
<evidence type="ECO:0000313" key="8">
    <source>
        <dbReference type="Proteomes" id="UP000261520"/>
    </source>
</evidence>
<dbReference type="GO" id="GO:0016020">
    <property type="term" value="C:membrane"/>
    <property type="evidence" value="ECO:0007669"/>
    <property type="project" value="UniProtKB-SubCell"/>
</dbReference>
<name>A0A3B4B4Y0_9GOBI</name>
<reference evidence="7" key="1">
    <citation type="submission" date="2025-08" db="UniProtKB">
        <authorList>
            <consortium name="Ensembl"/>
        </authorList>
    </citation>
    <scope>IDENTIFICATION</scope>
</reference>
<protein>
    <recommendedName>
        <fullName evidence="6">TMEM248/TMEM219 domain-containing protein</fullName>
    </recommendedName>
</protein>
<evidence type="ECO:0000313" key="7">
    <source>
        <dbReference type="Ensembl" id="ENSPMGP00000023639.1"/>
    </source>
</evidence>
<evidence type="ECO:0000256" key="1">
    <source>
        <dbReference type="ARBA" id="ARBA00004370"/>
    </source>
</evidence>
<dbReference type="PANTHER" id="PTHR16002">
    <property type="entry name" value="TRANSMEMBRANE PROTEIN 248-LIKE"/>
    <property type="match status" value="1"/>
</dbReference>
<evidence type="ECO:0000256" key="4">
    <source>
        <dbReference type="ARBA" id="ARBA00023136"/>
    </source>
</evidence>
<dbReference type="InterPro" id="IPR039587">
    <property type="entry name" value="TMEM248/TMEM219_dom"/>
</dbReference>
<dbReference type="RefSeq" id="XP_055080272.1">
    <property type="nucleotide sequence ID" value="XM_055224297.1"/>
</dbReference>
<dbReference type="STRING" id="409849.ENSPMGP00000023639"/>
<sequence>MMILWQPITNLRNYVANKPPGVTFFLCLISLAVSFLFLGVYSYNHILPNPDVVKDWNHLLSYIAQYHLCETNSTGFTQLISTSNKEPKVQKEDLTYSTTVAVSVEPIHARVPLILSSKGSSQSISLHTSFSASQLKLEGNQTFSVTIDFTANESYACLSIREPSYLLSINPQPPACRENVINQQAIYTEAKKVMAPAQKCFSFQAIHDPTLQVMLTKEDQLVAIRHLLEVALVLLGVCLILCLSVSLTQTQNPHPRWKEQDLHHVMLSVIVM</sequence>